<keyword evidence="3" id="KW-1185">Reference proteome</keyword>
<dbReference type="PANTHER" id="PTHR46825:SF9">
    <property type="entry name" value="BETA-LACTAMASE-RELATED DOMAIN-CONTAINING PROTEIN"/>
    <property type="match status" value="1"/>
</dbReference>
<protein>
    <submittedName>
        <fullName evidence="2">Serine hydrolase</fullName>
    </submittedName>
</protein>
<keyword evidence="2" id="KW-0378">Hydrolase</keyword>
<sequence>MRKLVISILFFYATIFYGQEIIIEGFVYNEANKETLSYATISVSNNNIGTLTNNKGEFKIIIPKVMENDSLTVSYIGYKTKRIAVSKVKNPLIIYLRENETILNEVVVSSLTADSIIEKALENIPKNYNLEPYISNGFYRVTSQKDKSYIHLSEAVFDIYQSKTSKPYQQFKLEKMRAIKDERASRGIDLGLNPNGIYEFDIVHNIESIDLLNKKGLKLHNFKLVGTELVNGNPAYKISFDQKETKESGYKGYMLLDKKTFAFLYFNFGLSPKGMTFHKYGSGAERTLMKVLGIRITMQKNDFQIYYTKVGNHFYLNNVGNDAILTFKSERQHYNFKTDTRVDYLVTKIETDNAQPFVDNETLADRKLVERQHSIYDVNFWKDYTIILPTTDFNAIAEQLEANNKANDYKNEIQNALNKMPKDKVARIDSILSFYNKRKIFNGNALIAYEGKVILEKSYNNDFTQNNKNSQFRIGSTSKTFTAMLILQLVNENKLQFSDTIGKFLPNYPHKKITIDQLLSHQSGIPNFFNNKEYTTKILSNTYTIEEVVNLFCSDVLDFEPGSKFEYSNSNFTLLSLIVEQITKANFGEVLQQRIFTPLDMKDTYFGTKQNDNIVTGYLYDEIEPKYDFGNVGGAGGIVSTTQDLYKWSKALENGELISQQILETLFIPRAKYLDWDADYGYGWMIDNYMFSESKKHKIIYHPGTDLGFYSMFLKQPDGGITVILLNNTGEFPRFEMTELILNEVQ</sequence>
<dbReference type="EMBL" id="VEVQ02000018">
    <property type="protein sequence ID" value="NHN27794.1"/>
    <property type="molecule type" value="Genomic_DNA"/>
</dbReference>
<dbReference type="InterPro" id="IPR050491">
    <property type="entry name" value="AmpC-like"/>
</dbReference>
<dbReference type="GO" id="GO:0016787">
    <property type="term" value="F:hydrolase activity"/>
    <property type="evidence" value="ECO:0007669"/>
    <property type="project" value="UniProtKB-KW"/>
</dbReference>
<feature type="domain" description="Beta-lactamase-related" evidence="1">
    <location>
        <begin position="440"/>
        <end position="741"/>
    </location>
</feature>
<evidence type="ECO:0000313" key="2">
    <source>
        <dbReference type="EMBL" id="NHN27794.1"/>
    </source>
</evidence>
<reference evidence="2 3" key="2">
    <citation type="submission" date="2019-05" db="EMBL/GenBank/DDBJ databases">
        <authorList>
            <person name="Lianzixin W."/>
        </authorList>
    </citation>
    <scope>NUCLEOTIDE SEQUENCE [LARGE SCALE GENOMIC DNA]</scope>
    <source>
        <strain evidence="2 3">EC11</strain>
    </source>
</reference>
<dbReference type="RefSeq" id="WP_140964303.1">
    <property type="nucleotide sequence ID" value="NZ_VEVQ02000018.1"/>
</dbReference>
<dbReference type="Gene3D" id="2.60.40.1120">
    <property type="entry name" value="Carboxypeptidase-like, regulatory domain"/>
    <property type="match status" value="1"/>
</dbReference>
<gene>
    <name evidence="2" type="ORF">FIA58_019110</name>
</gene>
<dbReference type="Pfam" id="PF13715">
    <property type="entry name" value="CarbopepD_reg_2"/>
    <property type="match status" value="1"/>
</dbReference>
<reference evidence="2 3" key="3">
    <citation type="submission" date="2020-02" db="EMBL/GenBank/DDBJ databases">
        <title>Flavobacterium profundi sp. nov., isolated from a deep-sea seamount.</title>
        <authorList>
            <person name="Zhang D.-C."/>
        </authorList>
    </citation>
    <scope>NUCLEOTIDE SEQUENCE [LARGE SCALE GENOMIC DNA]</scope>
    <source>
        <strain evidence="2 3">EC11</strain>
    </source>
</reference>
<dbReference type="InterPro" id="IPR008969">
    <property type="entry name" value="CarboxyPept-like_regulatory"/>
</dbReference>
<evidence type="ECO:0000259" key="1">
    <source>
        <dbReference type="Pfam" id="PF00144"/>
    </source>
</evidence>
<accession>A0ABX0IV55</accession>
<evidence type="ECO:0000313" key="3">
    <source>
        <dbReference type="Proteomes" id="UP000817854"/>
    </source>
</evidence>
<dbReference type="PANTHER" id="PTHR46825">
    <property type="entry name" value="D-ALANYL-D-ALANINE-CARBOXYPEPTIDASE/ENDOPEPTIDASE AMPH"/>
    <property type="match status" value="1"/>
</dbReference>
<organism evidence="2 3">
    <name type="scientific">Flavobacterium jejuense</name>
    <dbReference type="NCBI Taxonomy" id="1544455"/>
    <lineage>
        <taxon>Bacteria</taxon>
        <taxon>Pseudomonadati</taxon>
        <taxon>Bacteroidota</taxon>
        <taxon>Flavobacteriia</taxon>
        <taxon>Flavobacteriales</taxon>
        <taxon>Flavobacteriaceae</taxon>
        <taxon>Flavobacterium</taxon>
    </lineage>
</organism>
<dbReference type="Gene3D" id="3.40.710.10">
    <property type="entry name" value="DD-peptidase/beta-lactamase superfamily"/>
    <property type="match status" value="1"/>
</dbReference>
<dbReference type="InterPro" id="IPR012338">
    <property type="entry name" value="Beta-lactam/transpept-like"/>
</dbReference>
<dbReference type="SUPFAM" id="SSF49464">
    <property type="entry name" value="Carboxypeptidase regulatory domain-like"/>
    <property type="match status" value="1"/>
</dbReference>
<dbReference type="InterPro" id="IPR001466">
    <property type="entry name" value="Beta-lactam-related"/>
</dbReference>
<dbReference type="Pfam" id="PF00144">
    <property type="entry name" value="Beta-lactamase"/>
    <property type="match status" value="1"/>
</dbReference>
<dbReference type="Proteomes" id="UP000817854">
    <property type="component" value="Unassembled WGS sequence"/>
</dbReference>
<name>A0ABX0IV55_9FLAO</name>
<proteinExistence type="predicted"/>
<comment type="caution">
    <text evidence="2">The sequence shown here is derived from an EMBL/GenBank/DDBJ whole genome shotgun (WGS) entry which is preliminary data.</text>
</comment>
<dbReference type="SUPFAM" id="SSF56601">
    <property type="entry name" value="beta-lactamase/transpeptidase-like"/>
    <property type="match status" value="1"/>
</dbReference>
<reference evidence="3" key="1">
    <citation type="submission" date="2019-05" db="EMBL/GenBank/DDBJ databases">
        <title>Flavobacterium profundi sp. nov., isolated from a deep-sea seamount.</title>
        <authorList>
            <person name="Zhang D.-C."/>
        </authorList>
    </citation>
    <scope>NUCLEOTIDE SEQUENCE [LARGE SCALE GENOMIC DNA]</scope>
    <source>
        <strain evidence="3">EC11</strain>
    </source>
</reference>